<proteinExistence type="predicted"/>
<keyword evidence="2" id="KW-1185">Reference proteome</keyword>
<protein>
    <submittedName>
        <fullName evidence="1">Uncharacterized protein</fullName>
    </submittedName>
</protein>
<dbReference type="KEGG" id="stri:C7M71_000175"/>
<dbReference type="RefSeq" id="WP_111489400.1">
    <property type="nucleotide sequence ID" value="NZ_CP031264.1"/>
</dbReference>
<name>A0A345SQX7_9ACTN</name>
<evidence type="ECO:0000313" key="2">
    <source>
        <dbReference type="Proteomes" id="UP000249340"/>
    </source>
</evidence>
<reference evidence="2" key="1">
    <citation type="submission" date="2018-07" db="EMBL/GenBank/DDBJ databases">
        <title>Streptacidiphilus bronchialis DSM 106435 chromosome.</title>
        <authorList>
            <person name="Batra D."/>
            <person name="Gulvik C.A."/>
        </authorList>
    </citation>
    <scope>NUCLEOTIDE SEQUENCE [LARGE SCALE GENOMIC DNA]</scope>
    <source>
        <strain evidence="2">DSM 106435</strain>
    </source>
</reference>
<evidence type="ECO:0000313" key="1">
    <source>
        <dbReference type="EMBL" id="AXI76132.1"/>
    </source>
</evidence>
<sequence>MAEGAQDVVELGFGAVGERCLFECGQTGGEGGDERVFGGVRVVGDGEVGGGVGESRGEVSVDYEATGEAAEFGGFDAVVATVGVGVRVRYAVSVRKSVASWRGSRGWPSLTALAETPALPG</sequence>
<dbReference type="AlphaFoldDB" id="A0A345SQX7"/>
<organism evidence="1 2">
    <name type="scientific">Peterkaempfera bronchialis</name>
    <dbReference type="NCBI Taxonomy" id="2126346"/>
    <lineage>
        <taxon>Bacteria</taxon>
        <taxon>Bacillati</taxon>
        <taxon>Actinomycetota</taxon>
        <taxon>Actinomycetes</taxon>
        <taxon>Kitasatosporales</taxon>
        <taxon>Streptomycetaceae</taxon>
        <taxon>Peterkaempfera</taxon>
    </lineage>
</organism>
<dbReference type="EMBL" id="CP031264">
    <property type="protein sequence ID" value="AXI76132.1"/>
    <property type="molecule type" value="Genomic_DNA"/>
</dbReference>
<dbReference type="Proteomes" id="UP000249340">
    <property type="component" value="Chromosome"/>
</dbReference>
<accession>A0A345SQX7</accession>
<gene>
    <name evidence="1" type="ORF">C7M71_000175</name>
</gene>